<organism evidence="2 3">
    <name type="scientific">Arabidopsis suecica</name>
    <name type="common">Swedish thale-cress</name>
    <name type="synonym">Cardaminopsis suecica</name>
    <dbReference type="NCBI Taxonomy" id="45249"/>
    <lineage>
        <taxon>Eukaryota</taxon>
        <taxon>Viridiplantae</taxon>
        <taxon>Streptophyta</taxon>
        <taxon>Embryophyta</taxon>
        <taxon>Tracheophyta</taxon>
        <taxon>Spermatophyta</taxon>
        <taxon>Magnoliopsida</taxon>
        <taxon>eudicotyledons</taxon>
        <taxon>Gunneridae</taxon>
        <taxon>Pentapetalae</taxon>
        <taxon>rosids</taxon>
        <taxon>malvids</taxon>
        <taxon>Brassicales</taxon>
        <taxon>Brassicaceae</taxon>
        <taxon>Camelineae</taxon>
        <taxon>Arabidopsis</taxon>
    </lineage>
</organism>
<name>A0A8T1Z718_ARASU</name>
<dbReference type="Proteomes" id="UP000694251">
    <property type="component" value="Chromosome 11"/>
</dbReference>
<accession>A0A8T1Z718</accession>
<feature type="region of interest" description="Disordered" evidence="1">
    <location>
        <begin position="1"/>
        <end position="46"/>
    </location>
</feature>
<comment type="caution">
    <text evidence="2">The sequence shown here is derived from an EMBL/GenBank/DDBJ whole genome shotgun (WGS) entry which is preliminary data.</text>
</comment>
<dbReference type="AlphaFoldDB" id="A0A8T1Z718"/>
<evidence type="ECO:0000313" key="2">
    <source>
        <dbReference type="EMBL" id="KAG7554127.1"/>
    </source>
</evidence>
<proteinExistence type="predicted"/>
<protein>
    <submittedName>
        <fullName evidence="2">Uncharacterized protein</fullName>
    </submittedName>
</protein>
<gene>
    <name evidence="2" type="ORF">ISN44_As11g004020</name>
</gene>
<dbReference type="EMBL" id="JAEFBJ010000011">
    <property type="protein sequence ID" value="KAG7554127.1"/>
    <property type="molecule type" value="Genomic_DNA"/>
</dbReference>
<sequence>MATRAKTYMNKSVQRRQVTGENKSQSSWTKSIRSQPLSYTDSEQSHSSTVRLVTITQQEEQSLKTLSAFLDL</sequence>
<evidence type="ECO:0000313" key="3">
    <source>
        <dbReference type="Proteomes" id="UP000694251"/>
    </source>
</evidence>
<evidence type="ECO:0000256" key="1">
    <source>
        <dbReference type="SAM" id="MobiDB-lite"/>
    </source>
</evidence>
<reference evidence="2 3" key="1">
    <citation type="submission" date="2020-12" db="EMBL/GenBank/DDBJ databases">
        <title>Concerted genomic and epigenomic changes stabilize Arabidopsis allopolyploids.</title>
        <authorList>
            <person name="Chen Z."/>
        </authorList>
    </citation>
    <scope>NUCLEOTIDE SEQUENCE [LARGE SCALE GENOMIC DNA]</scope>
    <source>
        <strain evidence="2">As9502</strain>
        <tissue evidence="2">Leaf</tissue>
    </source>
</reference>
<keyword evidence="3" id="KW-1185">Reference proteome</keyword>
<feature type="compositionally biased region" description="Polar residues" evidence="1">
    <location>
        <begin position="9"/>
        <end position="46"/>
    </location>
</feature>